<evidence type="ECO:0000313" key="4">
    <source>
        <dbReference type="Proteomes" id="UP001590950"/>
    </source>
</evidence>
<gene>
    <name evidence="3" type="ORF">N7G274_009312</name>
</gene>
<feature type="transmembrane region" description="Helical" evidence="2">
    <location>
        <begin position="231"/>
        <end position="257"/>
    </location>
</feature>
<feature type="region of interest" description="Disordered" evidence="1">
    <location>
        <begin position="839"/>
        <end position="874"/>
    </location>
</feature>
<keyword evidence="2" id="KW-0472">Membrane</keyword>
<evidence type="ECO:0000256" key="1">
    <source>
        <dbReference type="SAM" id="MobiDB-lite"/>
    </source>
</evidence>
<comment type="caution">
    <text evidence="3">The sequence shown here is derived from an EMBL/GenBank/DDBJ whole genome shotgun (WGS) entry which is preliminary data.</text>
</comment>
<sequence>MEHTQADDHIIQRSEPSQRSNHSASTFVPSPIPSLHHRPTYHRVPTLQEENAALNTNENMSADEYMEGRAQEPGISELGMQRSSTGHTISGESTPTRPGSASFLLSPAMARFQKREKRNSDPHEGEEDLELRGHQRYMSLSISHASENDIELSTGLAGKGSNATFEDFQGPGHDFTCKAKHSIRHRRCEFSTVIVFVASVWSTIFSGIWFFTAATKPHYGEMIRSNGRLPLYTASWLVAGFAKSIELTFVTVSVAFLGQMLSRRAFKSGSNGITIADMQIRAWVLQPGTLFTSIATVRYAALTVLGAAALTAAVLAMLYTTASDALVSPKLQFGKIQARMLSGRVEAKFANVIYQQAQCSTPISDATDPLHRGQTCAAIEASGQSFHNLAGYLTNWTNYASQGNGSTDLAMRPRPLGLLYDNTTVQGSWINHSNMPDDFASFGRIVNNISMAMPHSGIVGAAKDPKNRILQPDSLDGLGEYYLQASVPSPSVNVLCAHMSKNELAPIVATEWPQYMGKTFNVNWTFGVPASPSFINSTVVDDLFGFGERYNRTPPVFAKFPQPYNTITNFTSFPLVSDSFYLLATSEDSQYVLCSLRASLTPACSTQYHETVTGGFLSSKCEDPDDDLAYSRYHPEATSGVTSQGWRDVAAQWAVSMSLNGGISDNQASIARLLTQLIPIQPFLNPSLPSIAESLAVLAGSTLLLSSIDSPFIHYWKYNDSTPVLDPPQYESFNAKVKSQDYSSGGTQHGQEVFYLVLALVFLANTCCLIYFFTRRSLVTDFVDPRNLLALALNSPPSRVLEGACTGLDDEQLKTSWQIRENQYQHFYIQPSTPMTVRKGFDGEVGTEGKPFGQGASNKSDKRKTTWDSDTLLK</sequence>
<keyword evidence="2" id="KW-1133">Transmembrane helix</keyword>
<protein>
    <submittedName>
        <fullName evidence="3">Uncharacterized protein</fullName>
    </submittedName>
</protein>
<keyword evidence="2" id="KW-0812">Transmembrane</keyword>
<feature type="region of interest" description="Disordered" evidence="1">
    <location>
        <begin position="1"/>
        <end position="39"/>
    </location>
</feature>
<feature type="compositionally biased region" description="Basic and acidic residues" evidence="1">
    <location>
        <begin position="859"/>
        <end position="874"/>
    </location>
</feature>
<dbReference type="Proteomes" id="UP001590950">
    <property type="component" value="Unassembled WGS sequence"/>
</dbReference>
<proteinExistence type="predicted"/>
<keyword evidence="4" id="KW-1185">Reference proteome</keyword>
<evidence type="ECO:0000256" key="2">
    <source>
        <dbReference type="SAM" id="Phobius"/>
    </source>
</evidence>
<feature type="compositionally biased region" description="Polar residues" evidence="1">
    <location>
        <begin position="81"/>
        <end position="99"/>
    </location>
</feature>
<organism evidence="3 4">
    <name type="scientific">Stereocaulon virgatum</name>
    <dbReference type="NCBI Taxonomy" id="373712"/>
    <lineage>
        <taxon>Eukaryota</taxon>
        <taxon>Fungi</taxon>
        <taxon>Dikarya</taxon>
        <taxon>Ascomycota</taxon>
        <taxon>Pezizomycotina</taxon>
        <taxon>Lecanoromycetes</taxon>
        <taxon>OSLEUM clade</taxon>
        <taxon>Lecanoromycetidae</taxon>
        <taxon>Lecanorales</taxon>
        <taxon>Lecanorineae</taxon>
        <taxon>Stereocaulaceae</taxon>
        <taxon>Stereocaulon</taxon>
    </lineage>
</organism>
<feature type="compositionally biased region" description="Basic and acidic residues" evidence="1">
    <location>
        <begin position="1"/>
        <end position="12"/>
    </location>
</feature>
<feature type="transmembrane region" description="Helical" evidence="2">
    <location>
        <begin position="753"/>
        <end position="773"/>
    </location>
</feature>
<feature type="transmembrane region" description="Helical" evidence="2">
    <location>
        <begin position="299"/>
        <end position="319"/>
    </location>
</feature>
<accession>A0ABR4A3D9</accession>
<feature type="compositionally biased region" description="Polar residues" evidence="1">
    <location>
        <begin position="14"/>
        <end position="28"/>
    </location>
</feature>
<dbReference type="EMBL" id="JBEFKJ010000036">
    <property type="protein sequence ID" value="KAL2037838.1"/>
    <property type="molecule type" value="Genomic_DNA"/>
</dbReference>
<name>A0ABR4A3D9_9LECA</name>
<feature type="transmembrane region" description="Helical" evidence="2">
    <location>
        <begin position="190"/>
        <end position="211"/>
    </location>
</feature>
<reference evidence="3 4" key="1">
    <citation type="submission" date="2024-09" db="EMBL/GenBank/DDBJ databases">
        <title>Rethinking Asexuality: The Enigmatic Case of Functional Sexual Genes in Lepraria (Stereocaulaceae).</title>
        <authorList>
            <person name="Doellman M."/>
            <person name="Sun Y."/>
            <person name="Barcenas-Pena A."/>
            <person name="Lumbsch H.T."/>
            <person name="Grewe F."/>
        </authorList>
    </citation>
    <scope>NUCLEOTIDE SEQUENCE [LARGE SCALE GENOMIC DNA]</scope>
    <source>
        <strain evidence="3 4">Mercado 3170</strain>
    </source>
</reference>
<feature type="region of interest" description="Disordered" evidence="1">
    <location>
        <begin position="79"/>
        <end position="102"/>
    </location>
</feature>
<evidence type="ECO:0000313" key="3">
    <source>
        <dbReference type="EMBL" id="KAL2037838.1"/>
    </source>
</evidence>